<sequence length="230" mass="24427">MPGRILNLLLSDASNDVIRSEVEALSCASFGSRDDSPLGRADFRDQLAAIVVRALGAASVAGLVVDGAGRVLSMTPMASQAITSEEVLAERTAGTPVMLNSCARSAVERFQVNPQLEGASAVIEASGGPLLLEIKRLWRDETGPAGQLLVLVVRHPSTRDPLADRLRAAFDLTPAEASVALALCTGQSPDEIAENRGVKIDTVRTQLRTLFSKLRVKRQAELVSLLLAYA</sequence>
<dbReference type="RefSeq" id="WP_377351948.1">
    <property type="nucleotide sequence ID" value="NZ_JBHTLQ010000001.1"/>
</dbReference>
<dbReference type="Pfam" id="PF00196">
    <property type="entry name" value="GerE"/>
    <property type="match status" value="1"/>
</dbReference>
<dbReference type="Proteomes" id="UP001597216">
    <property type="component" value="Unassembled WGS sequence"/>
</dbReference>
<dbReference type="Gene3D" id="1.10.10.10">
    <property type="entry name" value="Winged helix-like DNA-binding domain superfamily/Winged helix DNA-binding domain"/>
    <property type="match status" value="1"/>
</dbReference>
<evidence type="ECO:0000259" key="1">
    <source>
        <dbReference type="PROSITE" id="PS50043"/>
    </source>
</evidence>
<dbReference type="InterPro" id="IPR036388">
    <property type="entry name" value="WH-like_DNA-bd_sf"/>
</dbReference>
<feature type="domain" description="HTH luxR-type" evidence="1">
    <location>
        <begin position="165"/>
        <end position="230"/>
    </location>
</feature>
<organism evidence="2 3">
    <name type="scientific">Phenylobacterium conjunctum</name>
    <dbReference type="NCBI Taxonomy" id="1298959"/>
    <lineage>
        <taxon>Bacteria</taxon>
        <taxon>Pseudomonadati</taxon>
        <taxon>Pseudomonadota</taxon>
        <taxon>Alphaproteobacteria</taxon>
        <taxon>Caulobacterales</taxon>
        <taxon>Caulobacteraceae</taxon>
        <taxon>Phenylobacterium</taxon>
    </lineage>
</organism>
<dbReference type="EMBL" id="JBHTLQ010000001">
    <property type="protein sequence ID" value="MFD1189002.1"/>
    <property type="molecule type" value="Genomic_DNA"/>
</dbReference>
<keyword evidence="3" id="KW-1185">Reference proteome</keyword>
<protein>
    <submittedName>
        <fullName evidence="2">Helix-turn-helix transcriptional regulator</fullName>
    </submittedName>
</protein>
<dbReference type="InterPro" id="IPR000792">
    <property type="entry name" value="Tscrpt_reg_LuxR_C"/>
</dbReference>
<dbReference type="InterPro" id="IPR016032">
    <property type="entry name" value="Sig_transdc_resp-reg_C-effctor"/>
</dbReference>
<name>A0ABW3SX62_9CAUL</name>
<evidence type="ECO:0000313" key="2">
    <source>
        <dbReference type="EMBL" id="MFD1189002.1"/>
    </source>
</evidence>
<dbReference type="PROSITE" id="PS50043">
    <property type="entry name" value="HTH_LUXR_2"/>
    <property type="match status" value="1"/>
</dbReference>
<evidence type="ECO:0000313" key="3">
    <source>
        <dbReference type="Proteomes" id="UP001597216"/>
    </source>
</evidence>
<dbReference type="SUPFAM" id="SSF46894">
    <property type="entry name" value="C-terminal effector domain of the bipartite response regulators"/>
    <property type="match status" value="1"/>
</dbReference>
<accession>A0ABW3SX62</accession>
<gene>
    <name evidence="2" type="ORF">ACFQ27_00295</name>
</gene>
<dbReference type="SMART" id="SM00421">
    <property type="entry name" value="HTH_LUXR"/>
    <property type="match status" value="1"/>
</dbReference>
<comment type="caution">
    <text evidence="2">The sequence shown here is derived from an EMBL/GenBank/DDBJ whole genome shotgun (WGS) entry which is preliminary data.</text>
</comment>
<proteinExistence type="predicted"/>
<reference evidence="3" key="1">
    <citation type="journal article" date="2019" name="Int. J. Syst. Evol. Microbiol.">
        <title>The Global Catalogue of Microorganisms (GCM) 10K type strain sequencing project: providing services to taxonomists for standard genome sequencing and annotation.</title>
        <authorList>
            <consortium name="The Broad Institute Genomics Platform"/>
            <consortium name="The Broad Institute Genome Sequencing Center for Infectious Disease"/>
            <person name="Wu L."/>
            <person name="Ma J."/>
        </authorList>
    </citation>
    <scope>NUCLEOTIDE SEQUENCE [LARGE SCALE GENOMIC DNA]</scope>
    <source>
        <strain evidence="3">CCUG 55074</strain>
    </source>
</reference>